<accession>A0ABT5V9P6</accession>
<dbReference type="EMBL" id="JAOTPO010000001">
    <property type="protein sequence ID" value="MDE5412177.1"/>
    <property type="molecule type" value="Genomic_DNA"/>
</dbReference>
<dbReference type="SUPFAM" id="SSF55729">
    <property type="entry name" value="Acyl-CoA N-acyltransferases (Nat)"/>
    <property type="match status" value="1"/>
</dbReference>
<dbReference type="Pfam" id="PF00583">
    <property type="entry name" value="Acetyltransf_1"/>
    <property type="match status" value="1"/>
</dbReference>
<protein>
    <submittedName>
        <fullName evidence="2">GNAT family N-acetyltransferase</fullName>
    </submittedName>
</protein>
<evidence type="ECO:0000313" key="2">
    <source>
        <dbReference type="EMBL" id="MDE5412177.1"/>
    </source>
</evidence>
<evidence type="ECO:0000259" key="1">
    <source>
        <dbReference type="PROSITE" id="PS51186"/>
    </source>
</evidence>
<evidence type="ECO:0000313" key="3">
    <source>
        <dbReference type="Proteomes" id="UP001148125"/>
    </source>
</evidence>
<feature type="domain" description="N-acetyltransferase" evidence="1">
    <location>
        <begin position="22"/>
        <end position="183"/>
    </location>
</feature>
<dbReference type="PANTHER" id="PTHR43415">
    <property type="entry name" value="SPERMIDINE N(1)-ACETYLTRANSFERASE"/>
    <property type="match status" value="1"/>
</dbReference>
<gene>
    <name evidence="2" type="ORF">N7Z68_02095</name>
</gene>
<dbReference type="CDD" id="cd04301">
    <property type="entry name" value="NAT_SF"/>
    <property type="match status" value="1"/>
</dbReference>
<dbReference type="InterPro" id="IPR000182">
    <property type="entry name" value="GNAT_dom"/>
</dbReference>
<dbReference type="Gene3D" id="3.40.630.30">
    <property type="match status" value="1"/>
</dbReference>
<keyword evidence="3" id="KW-1185">Reference proteome</keyword>
<reference evidence="2" key="1">
    <citation type="submission" date="2024-05" db="EMBL/GenBank/DDBJ databases">
        <title>Alkalihalobacillus sp. strain MEB203 novel alkaliphilic bacterium from Lonar Lake, India.</title>
        <authorList>
            <person name="Joshi A."/>
            <person name="Thite S."/>
            <person name="Mengade P."/>
        </authorList>
    </citation>
    <scope>NUCLEOTIDE SEQUENCE</scope>
    <source>
        <strain evidence="2">MEB 203</strain>
    </source>
</reference>
<name>A0ABT5V9P6_9BACI</name>
<organism evidence="2 3">
    <name type="scientific">Alkalihalobacterium chitinilyticum</name>
    <dbReference type="NCBI Taxonomy" id="2980103"/>
    <lineage>
        <taxon>Bacteria</taxon>
        <taxon>Bacillati</taxon>
        <taxon>Bacillota</taxon>
        <taxon>Bacilli</taxon>
        <taxon>Bacillales</taxon>
        <taxon>Bacillaceae</taxon>
        <taxon>Alkalihalobacterium</taxon>
    </lineage>
</organism>
<proteinExistence type="predicted"/>
<dbReference type="PROSITE" id="PS51186">
    <property type="entry name" value="GNAT"/>
    <property type="match status" value="1"/>
</dbReference>
<dbReference type="PANTHER" id="PTHR43415:SF3">
    <property type="entry name" value="GNAT-FAMILY ACETYLTRANSFERASE"/>
    <property type="match status" value="1"/>
</dbReference>
<comment type="caution">
    <text evidence="2">The sequence shown here is derived from an EMBL/GenBank/DDBJ whole genome shotgun (WGS) entry which is preliminary data.</text>
</comment>
<sequence length="189" mass="21305">MLLLKEKLQTIETFTAKDGTQVTIRPATTKDSKGIVHAVSEIVSEGTFLQKESVRTDKEEKQFIHEMQENGNMYVVVDINGKISGLARVIRSSLEMKKHTGLFRTWLTTDAQGKGIGKKLMAYTLNWCQKEQLHKLCLTVFSSNQIAVDLYEKAGFVVEGVQKEQVCLKGTYDDEVLMAYFFNSGGEKK</sequence>
<dbReference type="Proteomes" id="UP001148125">
    <property type="component" value="Unassembled WGS sequence"/>
</dbReference>
<dbReference type="InterPro" id="IPR016181">
    <property type="entry name" value="Acyl_CoA_acyltransferase"/>
</dbReference>